<feature type="transmembrane region" description="Helical" evidence="7">
    <location>
        <begin position="207"/>
        <end position="231"/>
    </location>
</feature>
<feature type="transmembrane region" description="Helical" evidence="7">
    <location>
        <begin position="333"/>
        <end position="352"/>
    </location>
</feature>
<reference evidence="8" key="1">
    <citation type="journal article" date="2020" name="mSystems">
        <title>Genome- and Community-Level Interaction Insights into Carbon Utilization and Element Cycling Functions of Hydrothermarchaeota in Hydrothermal Sediment.</title>
        <authorList>
            <person name="Zhou Z."/>
            <person name="Liu Y."/>
            <person name="Xu W."/>
            <person name="Pan J."/>
            <person name="Luo Z.H."/>
            <person name="Li M."/>
        </authorList>
    </citation>
    <scope>NUCLEOTIDE SEQUENCE [LARGE SCALE GENOMIC DNA]</scope>
    <source>
        <strain evidence="8">SpSt-477</strain>
    </source>
</reference>
<dbReference type="GO" id="GO:0055085">
    <property type="term" value="P:transmembrane transport"/>
    <property type="evidence" value="ECO:0007669"/>
    <property type="project" value="TreeGrafter"/>
</dbReference>
<name>A0A7C4RIH8_9BACT</name>
<evidence type="ECO:0000256" key="6">
    <source>
        <dbReference type="SAM" id="MobiDB-lite"/>
    </source>
</evidence>
<dbReference type="Pfam" id="PF01594">
    <property type="entry name" value="AI-2E_transport"/>
    <property type="match status" value="1"/>
</dbReference>
<keyword evidence="4 7" id="KW-1133">Transmembrane helix</keyword>
<feature type="transmembrane region" description="Helical" evidence="7">
    <location>
        <begin position="59"/>
        <end position="85"/>
    </location>
</feature>
<proteinExistence type="inferred from homology"/>
<feature type="transmembrane region" description="Helical" evidence="7">
    <location>
        <begin position="364"/>
        <end position="395"/>
    </location>
</feature>
<comment type="caution">
    <text evidence="8">The sequence shown here is derived from an EMBL/GenBank/DDBJ whole genome shotgun (WGS) entry which is preliminary data.</text>
</comment>
<comment type="similarity">
    <text evidence="2">Belongs to the autoinducer-2 exporter (AI-2E) (TC 2.A.86) family.</text>
</comment>
<evidence type="ECO:0000256" key="1">
    <source>
        <dbReference type="ARBA" id="ARBA00004141"/>
    </source>
</evidence>
<dbReference type="GO" id="GO:0016020">
    <property type="term" value="C:membrane"/>
    <property type="evidence" value="ECO:0007669"/>
    <property type="project" value="UniProtKB-SubCell"/>
</dbReference>
<dbReference type="PANTHER" id="PTHR21716:SF62">
    <property type="entry name" value="TRANSPORT PROTEIN YDBI-RELATED"/>
    <property type="match status" value="1"/>
</dbReference>
<organism evidence="8">
    <name type="scientific">Desulfatirhabdium butyrativorans</name>
    <dbReference type="NCBI Taxonomy" id="340467"/>
    <lineage>
        <taxon>Bacteria</taxon>
        <taxon>Pseudomonadati</taxon>
        <taxon>Thermodesulfobacteriota</taxon>
        <taxon>Desulfobacteria</taxon>
        <taxon>Desulfobacterales</taxon>
        <taxon>Desulfatirhabdiaceae</taxon>
        <taxon>Desulfatirhabdium</taxon>
    </lineage>
</organism>
<feature type="region of interest" description="Disordered" evidence="6">
    <location>
        <begin position="1"/>
        <end position="29"/>
    </location>
</feature>
<gene>
    <name evidence="8" type="ORF">ENS29_07525</name>
</gene>
<dbReference type="EMBL" id="DSUH01000178">
    <property type="protein sequence ID" value="HGU32689.1"/>
    <property type="molecule type" value="Genomic_DNA"/>
</dbReference>
<feature type="transmembrane region" description="Helical" evidence="7">
    <location>
        <begin position="106"/>
        <end position="126"/>
    </location>
</feature>
<dbReference type="InterPro" id="IPR002549">
    <property type="entry name" value="AI-2E-like"/>
</dbReference>
<protein>
    <submittedName>
        <fullName evidence="8">AI-2E family transporter</fullName>
    </submittedName>
</protein>
<evidence type="ECO:0000256" key="2">
    <source>
        <dbReference type="ARBA" id="ARBA00009773"/>
    </source>
</evidence>
<evidence type="ECO:0000256" key="4">
    <source>
        <dbReference type="ARBA" id="ARBA00022989"/>
    </source>
</evidence>
<evidence type="ECO:0000313" key="8">
    <source>
        <dbReference type="EMBL" id="HGU32689.1"/>
    </source>
</evidence>
<sequence length="409" mass="45716">MGLHLTEEGPAVKQSHKPSTRPAPETDNHLAGFSDGREADCLQQRTSLSQWFVQNWESLAFWVLLAGTFYVLKSFFLLIFETFLITHITRRIILYMAARFRMGYKSATVIVFLLFVTILAAIGTWITPKLVIESNRLITDMAGGGEQQIKEKVNRFIHNFASGVLGDQRAQYLIDSREFVAMMEVVKTEAARAIKSALPQVLQGMLYVVKICWEILITLILAIIFSFILVIDWDRIAATIRTLERSRIRTFYIGTAPHLVAFADILGKAFTAQALIATCNTLLTFLGVWFFQVPNIALITVIVFFCGFIPILGVFLSSIPIVIFGIQAGGMPLALKLIGLITIVHLIEAYGLNPNITGNVLHVHPILVLMLLLIGERFFGIWGMVVGVPVGYYIIHMVTRPEPQHDPNG</sequence>
<keyword evidence="5 7" id="KW-0472">Membrane</keyword>
<evidence type="ECO:0000256" key="3">
    <source>
        <dbReference type="ARBA" id="ARBA00022692"/>
    </source>
</evidence>
<comment type="subcellular location">
    <subcellularLocation>
        <location evidence="1">Membrane</location>
        <topology evidence="1">Multi-pass membrane protein</topology>
    </subcellularLocation>
</comment>
<dbReference type="PANTHER" id="PTHR21716">
    <property type="entry name" value="TRANSMEMBRANE PROTEIN"/>
    <property type="match status" value="1"/>
</dbReference>
<accession>A0A7C4RIH8</accession>
<evidence type="ECO:0000256" key="5">
    <source>
        <dbReference type="ARBA" id="ARBA00023136"/>
    </source>
</evidence>
<keyword evidence="3 7" id="KW-0812">Transmembrane</keyword>
<evidence type="ECO:0000256" key="7">
    <source>
        <dbReference type="SAM" id="Phobius"/>
    </source>
</evidence>
<dbReference type="AlphaFoldDB" id="A0A7C4RIH8"/>
<feature type="transmembrane region" description="Helical" evidence="7">
    <location>
        <begin position="296"/>
        <end position="326"/>
    </location>
</feature>